<accession>A0A8T0USG8</accession>
<gene>
    <name evidence="2" type="ORF">PVAP13_3KG160700</name>
</gene>
<keyword evidence="3" id="KW-1185">Reference proteome</keyword>
<feature type="region of interest" description="Disordered" evidence="1">
    <location>
        <begin position="52"/>
        <end position="88"/>
    </location>
</feature>
<feature type="compositionally biased region" description="Low complexity" evidence="1">
    <location>
        <begin position="77"/>
        <end position="88"/>
    </location>
</feature>
<feature type="region of interest" description="Disordered" evidence="1">
    <location>
        <begin position="1"/>
        <end position="23"/>
    </location>
</feature>
<evidence type="ECO:0000313" key="2">
    <source>
        <dbReference type="EMBL" id="KAG2625005.1"/>
    </source>
</evidence>
<dbReference type="PANTHER" id="PTHR36800">
    <property type="entry name" value="POLYAMINE-MODULATED FACTOR 1-BINDING PROTEIN"/>
    <property type="match status" value="1"/>
</dbReference>
<evidence type="ECO:0000313" key="3">
    <source>
        <dbReference type="Proteomes" id="UP000823388"/>
    </source>
</evidence>
<organism evidence="2 3">
    <name type="scientific">Panicum virgatum</name>
    <name type="common">Blackwell switchgrass</name>
    <dbReference type="NCBI Taxonomy" id="38727"/>
    <lineage>
        <taxon>Eukaryota</taxon>
        <taxon>Viridiplantae</taxon>
        <taxon>Streptophyta</taxon>
        <taxon>Embryophyta</taxon>
        <taxon>Tracheophyta</taxon>
        <taxon>Spermatophyta</taxon>
        <taxon>Magnoliopsida</taxon>
        <taxon>Liliopsida</taxon>
        <taxon>Poales</taxon>
        <taxon>Poaceae</taxon>
        <taxon>PACMAD clade</taxon>
        <taxon>Panicoideae</taxon>
        <taxon>Panicodae</taxon>
        <taxon>Paniceae</taxon>
        <taxon>Panicinae</taxon>
        <taxon>Panicum</taxon>
        <taxon>Panicum sect. Hiantes</taxon>
    </lineage>
</organism>
<reference evidence="2" key="1">
    <citation type="submission" date="2020-05" db="EMBL/GenBank/DDBJ databases">
        <title>WGS assembly of Panicum virgatum.</title>
        <authorList>
            <person name="Lovell J.T."/>
            <person name="Jenkins J."/>
            <person name="Shu S."/>
            <person name="Juenger T.E."/>
            <person name="Schmutz J."/>
        </authorList>
    </citation>
    <scope>NUCLEOTIDE SEQUENCE</scope>
    <source>
        <strain evidence="2">AP13</strain>
    </source>
</reference>
<comment type="caution">
    <text evidence="2">The sequence shown here is derived from an EMBL/GenBank/DDBJ whole genome shotgun (WGS) entry which is preliminary data.</text>
</comment>
<sequence length="152" mass="15900">MAHSPSGSRAAAPSTEGGTFTDAGAEDVVDSKLSAFLFASASEGAVFEVIAAPQEQTTQAQEERCEHPAQGPSDPSVEQQTQDVSQQVQGGLQNMLKMSSEIERCDGEIEAEVARARDAVAEKGRALDDDRERVQKAALAALDILSGGRGAI</sequence>
<dbReference type="PANTHER" id="PTHR36800:SF1">
    <property type="entry name" value="POLYAMINE-MODULATED FACTOR 1-BINDING PROTEIN"/>
    <property type="match status" value="1"/>
</dbReference>
<dbReference type="AlphaFoldDB" id="A0A8T0USG8"/>
<protein>
    <submittedName>
        <fullName evidence="2">Uncharacterized protein</fullName>
    </submittedName>
</protein>
<dbReference type="Proteomes" id="UP000823388">
    <property type="component" value="Chromosome 3K"/>
</dbReference>
<proteinExistence type="predicted"/>
<evidence type="ECO:0000256" key="1">
    <source>
        <dbReference type="SAM" id="MobiDB-lite"/>
    </source>
</evidence>
<dbReference type="EMBL" id="CM029041">
    <property type="protein sequence ID" value="KAG2625005.1"/>
    <property type="molecule type" value="Genomic_DNA"/>
</dbReference>
<name>A0A8T0USG8_PANVG</name>